<dbReference type="eggNOG" id="ENOG502TEYQ">
    <property type="taxonomic scope" value="Eukaryota"/>
</dbReference>
<dbReference type="Bgee" id="ENSCSAG00000012055">
    <property type="expression patterns" value="Expressed in liver and 3 other cell types or tissues"/>
</dbReference>
<dbReference type="Ensembl" id="ENSCSAT00000010144.1">
    <property type="protein sequence ID" value="ENSCSAP00000008241.1"/>
    <property type="gene ID" value="ENSCSAG00000012055.1"/>
</dbReference>
<keyword evidence="2" id="KW-1185">Reference proteome</keyword>
<dbReference type="AlphaFoldDB" id="A0A0D9RI02"/>
<dbReference type="Proteomes" id="UP000029965">
    <property type="component" value="Chromosome 13"/>
</dbReference>
<name>A0A0D9RI02_CHLSB</name>
<evidence type="ECO:0000313" key="2">
    <source>
        <dbReference type="Proteomes" id="UP000029965"/>
    </source>
</evidence>
<proteinExistence type="predicted"/>
<dbReference type="EMBL" id="AQIB01075804">
    <property type="status" value="NOT_ANNOTATED_CDS"/>
    <property type="molecule type" value="Genomic_DNA"/>
</dbReference>
<protein>
    <submittedName>
        <fullName evidence="1">Uncharacterized protein</fullName>
    </submittedName>
</protein>
<sequence length="57" mass="6478">MGTAVRPHHSPSPHDSALPARLFTSDFRYGRSCQIEQAKYSVPVLGHFKHWEGYIPN</sequence>
<reference evidence="1" key="3">
    <citation type="submission" date="2025-09" db="UniProtKB">
        <authorList>
            <consortium name="Ensembl"/>
        </authorList>
    </citation>
    <scope>IDENTIFICATION</scope>
</reference>
<accession>A0A0D9RI02</accession>
<evidence type="ECO:0000313" key="1">
    <source>
        <dbReference type="Ensembl" id="ENSCSAP00000008241.1"/>
    </source>
</evidence>
<reference evidence="1" key="2">
    <citation type="submission" date="2025-08" db="UniProtKB">
        <authorList>
            <consortium name="Ensembl"/>
        </authorList>
    </citation>
    <scope>IDENTIFICATION</scope>
</reference>
<reference evidence="1 2" key="1">
    <citation type="submission" date="2014-03" db="EMBL/GenBank/DDBJ databases">
        <authorList>
            <person name="Warren W."/>
            <person name="Wilson R.K."/>
        </authorList>
    </citation>
    <scope>NUCLEOTIDE SEQUENCE</scope>
</reference>
<organism evidence="1 2">
    <name type="scientific">Chlorocebus sabaeus</name>
    <name type="common">Green monkey</name>
    <name type="synonym">Simia sabaea</name>
    <dbReference type="NCBI Taxonomy" id="60711"/>
    <lineage>
        <taxon>Eukaryota</taxon>
        <taxon>Metazoa</taxon>
        <taxon>Chordata</taxon>
        <taxon>Craniata</taxon>
        <taxon>Vertebrata</taxon>
        <taxon>Euteleostomi</taxon>
        <taxon>Mammalia</taxon>
        <taxon>Eutheria</taxon>
        <taxon>Euarchontoglires</taxon>
        <taxon>Primates</taxon>
        <taxon>Haplorrhini</taxon>
        <taxon>Catarrhini</taxon>
        <taxon>Cercopithecidae</taxon>
        <taxon>Cercopithecinae</taxon>
        <taxon>Chlorocebus</taxon>
    </lineage>
</organism>